<keyword evidence="4 6" id="KW-1133">Transmembrane helix</keyword>
<proteinExistence type="inferred from homology"/>
<dbReference type="AlphaFoldDB" id="A0AAN7CF70"/>
<gene>
    <name evidence="8" type="ORF">C8A03DRAFT_30913</name>
</gene>
<evidence type="ECO:0000256" key="5">
    <source>
        <dbReference type="ARBA" id="ARBA00023136"/>
    </source>
</evidence>
<evidence type="ECO:0000256" key="3">
    <source>
        <dbReference type="ARBA" id="ARBA00022692"/>
    </source>
</evidence>
<reference evidence="8" key="2">
    <citation type="submission" date="2023-05" db="EMBL/GenBank/DDBJ databases">
        <authorList>
            <consortium name="Lawrence Berkeley National Laboratory"/>
            <person name="Steindorff A."/>
            <person name="Hensen N."/>
            <person name="Bonometti L."/>
            <person name="Westerberg I."/>
            <person name="Brannstrom I.O."/>
            <person name="Guillou S."/>
            <person name="Cros-Aarteil S."/>
            <person name="Calhoun S."/>
            <person name="Haridas S."/>
            <person name="Kuo A."/>
            <person name="Mondo S."/>
            <person name="Pangilinan J."/>
            <person name="Riley R."/>
            <person name="Labutti K."/>
            <person name="Andreopoulos B."/>
            <person name="Lipzen A."/>
            <person name="Chen C."/>
            <person name="Yanf M."/>
            <person name="Daum C."/>
            <person name="Ng V."/>
            <person name="Clum A."/>
            <person name="Ohm R."/>
            <person name="Martin F."/>
            <person name="Silar P."/>
            <person name="Natvig D."/>
            <person name="Lalanne C."/>
            <person name="Gautier V."/>
            <person name="Ament-Velasquez S.L."/>
            <person name="Kruys A."/>
            <person name="Hutchinson M.I."/>
            <person name="Powell A.J."/>
            <person name="Barry K."/>
            <person name="Miller A.N."/>
            <person name="Grigoriev I.V."/>
            <person name="Debuchy R."/>
            <person name="Gladieux P."/>
            <person name="Thoren M.H."/>
            <person name="Johannesson H."/>
        </authorList>
    </citation>
    <scope>NUCLEOTIDE SEQUENCE</scope>
    <source>
        <strain evidence="8">CBS 532.94</strain>
    </source>
</reference>
<comment type="similarity">
    <text evidence="2">Belongs to the IFI6/IFI27 family.</text>
</comment>
<evidence type="ECO:0000313" key="8">
    <source>
        <dbReference type="EMBL" id="KAK4240944.1"/>
    </source>
</evidence>
<dbReference type="Gene3D" id="6.10.110.10">
    <property type="match status" value="1"/>
</dbReference>
<feature type="signal peptide" evidence="7">
    <location>
        <begin position="1"/>
        <end position="19"/>
    </location>
</feature>
<dbReference type="InterPro" id="IPR038213">
    <property type="entry name" value="IFI6/IFI27-like_sf"/>
</dbReference>
<comment type="caution">
    <text evidence="8">The sequence shown here is derived from an EMBL/GenBank/DDBJ whole genome shotgun (WGS) entry which is preliminary data.</text>
</comment>
<feature type="transmembrane region" description="Helical" evidence="6">
    <location>
        <begin position="198"/>
        <end position="222"/>
    </location>
</feature>
<keyword evidence="5 6" id="KW-0472">Membrane</keyword>
<dbReference type="Pfam" id="PF06140">
    <property type="entry name" value="Ifi-6-16"/>
    <property type="match status" value="1"/>
</dbReference>
<feature type="transmembrane region" description="Helical" evidence="6">
    <location>
        <begin position="136"/>
        <end position="161"/>
    </location>
</feature>
<dbReference type="GO" id="GO:0016020">
    <property type="term" value="C:membrane"/>
    <property type="evidence" value="ECO:0007669"/>
    <property type="project" value="UniProtKB-SubCell"/>
</dbReference>
<accession>A0AAN7CF70</accession>
<evidence type="ECO:0000313" key="9">
    <source>
        <dbReference type="Proteomes" id="UP001303760"/>
    </source>
</evidence>
<keyword evidence="9" id="KW-1185">Reference proteome</keyword>
<keyword evidence="7" id="KW-0732">Signal</keyword>
<name>A0AAN7CF70_9PEZI</name>
<organism evidence="8 9">
    <name type="scientific">Achaetomium macrosporum</name>
    <dbReference type="NCBI Taxonomy" id="79813"/>
    <lineage>
        <taxon>Eukaryota</taxon>
        <taxon>Fungi</taxon>
        <taxon>Dikarya</taxon>
        <taxon>Ascomycota</taxon>
        <taxon>Pezizomycotina</taxon>
        <taxon>Sordariomycetes</taxon>
        <taxon>Sordariomycetidae</taxon>
        <taxon>Sordariales</taxon>
        <taxon>Chaetomiaceae</taxon>
        <taxon>Achaetomium</taxon>
    </lineage>
</organism>
<dbReference type="PANTHER" id="PTHR16932">
    <property type="entry name" value="INTERFERON ALPHA-INDUCIBLE PROTEIN 27"/>
    <property type="match status" value="1"/>
</dbReference>
<evidence type="ECO:0000256" key="1">
    <source>
        <dbReference type="ARBA" id="ARBA00004141"/>
    </source>
</evidence>
<feature type="transmembrane region" description="Helical" evidence="6">
    <location>
        <begin position="167"/>
        <end position="191"/>
    </location>
</feature>
<dbReference type="PANTHER" id="PTHR16932:SF18">
    <property type="entry name" value="INTERFERON, ALPHA-INDUCIBLE PROTEIN 27-LIKE 2"/>
    <property type="match status" value="1"/>
</dbReference>
<evidence type="ECO:0000256" key="7">
    <source>
        <dbReference type="SAM" id="SignalP"/>
    </source>
</evidence>
<dbReference type="InterPro" id="IPR009311">
    <property type="entry name" value="IFI6/IFI27-like"/>
</dbReference>
<dbReference type="Proteomes" id="UP001303760">
    <property type="component" value="Unassembled WGS sequence"/>
</dbReference>
<reference evidence="8" key="1">
    <citation type="journal article" date="2023" name="Mol. Phylogenet. Evol.">
        <title>Genome-scale phylogeny and comparative genomics of the fungal order Sordariales.</title>
        <authorList>
            <person name="Hensen N."/>
            <person name="Bonometti L."/>
            <person name="Westerberg I."/>
            <person name="Brannstrom I.O."/>
            <person name="Guillou S."/>
            <person name="Cros-Aarteil S."/>
            <person name="Calhoun S."/>
            <person name="Haridas S."/>
            <person name="Kuo A."/>
            <person name="Mondo S."/>
            <person name="Pangilinan J."/>
            <person name="Riley R."/>
            <person name="LaButti K."/>
            <person name="Andreopoulos B."/>
            <person name="Lipzen A."/>
            <person name="Chen C."/>
            <person name="Yan M."/>
            <person name="Daum C."/>
            <person name="Ng V."/>
            <person name="Clum A."/>
            <person name="Steindorff A."/>
            <person name="Ohm R.A."/>
            <person name="Martin F."/>
            <person name="Silar P."/>
            <person name="Natvig D.O."/>
            <person name="Lalanne C."/>
            <person name="Gautier V."/>
            <person name="Ament-Velasquez S.L."/>
            <person name="Kruys A."/>
            <person name="Hutchinson M.I."/>
            <person name="Powell A.J."/>
            <person name="Barry K."/>
            <person name="Miller A.N."/>
            <person name="Grigoriev I.V."/>
            <person name="Debuchy R."/>
            <person name="Gladieux P."/>
            <person name="Hiltunen Thoren M."/>
            <person name="Johannesson H."/>
        </authorList>
    </citation>
    <scope>NUCLEOTIDE SEQUENCE</scope>
    <source>
        <strain evidence="8">CBS 532.94</strain>
    </source>
</reference>
<evidence type="ECO:0000256" key="6">
    <source>
        <dbReference type="SAM" id="Phobius"/>
    </source>
</evidence>
<evidence type="ECO:0000256" key="4">
    <source>
        <dbReference type="ARBA" id="ARBA00022989"/>
    </source>
</evidence>
<dbReference type="EMBL" id="MU860030">
    <property type="protein sequence ID" value="KAK4240944.1"/>
    <property type="molecule type" value="Genomic_DNA"/>
</dbReference>
<evidence type="ECO:0000256" key="2">
    <source>
        <dbReference type="ARBA" id="ARBA00007262"/>
    </source>
</evidence>
<feature type="chain" id="PRO_5043045637" evidence="7">
    <location>
        <begin position="20"/>
        <end position="224"/>
    </location>
</feature>
<comment type="subcellular location">
    <subcellularLocation>
        <location evidence="1">Membrane</location>
        <topology evidence="1">Multi-pass membrane protein</topology>
    </subcellularLocation>
</comment>
<sequence length="224" mass="23286">MGAWLRNIGLAIAVTAVNGNLIHDSLDGFGQNAGNTLEVWGKDMGRNFDSNHPIHIAMTKTGEFSFAAAEGTLGALDWFGTSIQTAIGLYELYQQVPQIDWDRLSREARNVFSVQRATDLPKEIAQWIVDHPGQTAFLTVGGVVFFAPHLVTVPVLASLGFTADGVAAGSAAAALHSMIGTVSVGSIFTLLQSAGAGGAGLAVVNVLVSTGAGAAVGTNLYFSR</sequence>
<keyword evidence="3 6" id="KW-0812">Transmembrane</keyword>
<protein>
    <submittedName>
        <fullName evidence="8">Uncharacterized protein</fullName>
    </submittedName>
</protein>